<name>A0A517QE85_9PLAN</name>
<reference evidence="5 6" key="1">
    <citation type="submission" date="2019-03" db="EMBL/GenBank/DDBJ databases">
        <title>Deep-cultivation of Planctomycetes and their phenomic and genomic characterization uncovers novel biology.</title>
        <authorList>
            <person name="Wiegand S."/>
            <person name="Jogler M."/>
            <person name="Boedeker C."/>
            <person name="Pinto D."/>
            <person name="Vollmers J."/>
            <person name="Rivas-Marin E."/>
            <person name="Kohn T."/>
            <person name="Peeters S.H."/>
            <person name="Heuer A."/>
            <person name="Rast P."/>
            <person name="Oberbeckmann S."/>
            <person name="Bunk B."/>
            <person name="Jeske O."/>
            <person name="Meyerdierks A."/>
            <person name="Storesund J.E."/>
            <person name="Kallscheuer N."/>
            <person name="Luecker S."/>
            <person name="Lage O.M."/>
            <person name="Pohl T."/>
            <person name="Merkel B.J."/>
            <person name="Hornburger P."/>
            <person name="Mueller R.-W."/>
            <person name="Bruemmer F."/>
            <person name="Labrenz M."/>
            <person name="Spormann A.M."/>
            <person name="Op den Camp H."/>
            <person name="Overmann J."/>
            <person name="Amann R."/>
            <person name="Jetten M.S.M."/>
            <person name="Mascher T."/>
            <person name="Medema M.H."/>
            <person name="Devos D.P."/>
            <person name="Kaster A.-K."/>
            <person name="Ovreas L."/>
            <person name="Rohde M."/>
            <person name="Galperin M.Y."/>
            <person name="Jogler C."/>
        </authorList>
    </citation>
    <scope>NUCLEOTIDE SEQUENCE [LARGE SCALE GENOMIC DNA]</scope>
    <source>
        <strain evidence="5 6">Enr10</strain>
    </source>
</reference>
<dbReference type="PANTHER" id="PTHR30349">
    <property type="entry name" value="PHAGE INTEGRASE-RELATED"/>
    <property type="match status" value="1"/>
</dbReference>
<dbReference type="PROSITE" id="PS51898">
    <property type="entry name" value="TYR_RECOMBINASE"/>
    <property type="match status" value="1"/>
</dbReference>
<proteinExistence type="inferred from homology"/>
<dbReference type="SUPFAM" id="SSF56349">
    <property type="entry name" value="DNA breaking-rejoining enzymes"/>
    <property type="match status" value="1"/>
</dbReference>
<dbReference type="InterPro" id="IPR013762">
    <property type="entry name" value="Integrase-like_cat_sf"/>
</dbReference>
<comment type="similarity">
    <text evidence="1">Belongs to the 'phage' integrase family.</text>
</comment>
<dbReference type="CDD" id="cd00397">
    <property type="entry name" value="DNA_BRE_C"/>
    <property type="match status" value="1"/>
</dbReference>
<dbReference type="RefSeq" id="WP_145451812.1">
    <property type="nucleotide sequence ID" value="NZ_CP037421.1"/>
</dbReference>
<dbReference type="EMBL" id="CP037421">
    <property type="protein sequence ID" value="QDT29915.1"/>
    <property type="molecule type" value="Genomic_DNA"/>
</dbReference>
<dbReference type="PANTHER" id="PTHR30349:SF41">
    <property type="entry name" value="INTEGRASE_RECOMBINASE PROTEIN MJ0367-RELATED"/>
    <property type="match status" value="1"/>
</dbReference>
<evidence type="ECO:0000259" key="4">
    <source>
        <dbReference type="PROSITE" id="PS51898"/>
    </source>
</evidence>
<evidence type="ECO:0000256" key="1">
    <source>
        <dbReference type="ARBA" id="ARBA00008857"/>
    </source>
</evidence>
<evidence type="ECO:0000256" key="3">
    <source>
        <dbReference type="ARBA" id="ARBA00023172"/>
    </source>
</evidence>
<evidence type="ECO:0000256" key="2">
    <source>
        <dbReference type="ARBA" id="ARBA00023125"/>
    </source>
</evidence>
<gene>
    <name evidence="5" type="ORF">Enr10x_52720</name>
</gene>
<dbReference type="GO" id="GO:0015074">
    <property type="term" value="P:DNA integration"/>
    <property type="evidence" value="ECO:0007669"/>
    <property type="project" value="InterPro"/>
</dbReference>
<dbReference type="GO" id="GO:0003677">
    <property type="term" value="F:DNA binding"/>
    <property type="evidence" value="ECO:0007669"/>
    <property type="project" value="UniProtKB-KW"/>
</dbReference>
<dbReference type="InterPro" id="IPR002104">
    <property type="entry name" value="Integrase_catalytic"/>
</dbReference>
<dbReference type="Proteomes" id="UP000315647">
    <property type="component" value="Chromosome"/>
</dbReference>
<dbReference type="GO" id="GO:0006310">
    <property type="term" value="P:DNA recombination"/>
    <property type="evidence" value="ECO:0007669"/>
    <property type="project" value="UniProtKB-KW"/>
</dbReference>
<feature type="domain" description="Tyr recombinase" evidence="4">
    <location>
        <begin position="191"/>
        <end position="402"/>
    </location>
</feature>
<keyword evidence="6" id="KW-1185">Reference proteome</keyword>
<protein>
    <submittedName>
        <fullName evidence="5">Phage integrase family protein</fullName>
    </submittedName>
</protein>
<dbReference type="Gene3D" id="1.10.443.10">
    <property type="entry name" value="Intergrase catalytic core"/>
    <property type="match status" value="1"/>
</dbReference>
<dbReference type="AlphaFoldDB" id="A0A517QE85"/>
<accession>A0A517QE85</accession>
<dbReference type="InterPro" id="IPR011010">
    <property type="entry name" value="DNA_brk_join_enz"/>
</dbReference>
<keyword evidence="3" id="KW-0233">DNA recombination</keyword>
<evidence type="ECO:0000313" key="5">
    <source>
        <dbReference type="EMBL" id="QDT29915.1"/>
    </source>
</evidence>
<keyword evidence="2" id="KW-0238">DNA-binding</keyword>
<evidence type="ECO:0000313" key="6">
    <source>
        <dbReference type="Proteomes" id="UP000315647"/>
    </source>
</evidence>
<dbReference type="Pfam" id="PF00589">
    <property type="entry name" value="Phage_integrase"/>
    <property type="match status" value="1"/>
</dbReference>
<organism evidence="5 6">
    <name type="scientific">Gimesia panareensis</name>
    <dbReference type="NCBI Taxonomy" id="2527978"/>
    <lineage>
        <taxon>Bacteria</taxon>
        <taxon>Pseudomonadati</taxon>
        <taxon>Planctomycetota</taxon>
        <taxon>Planctomycetia</taxon>
        <taxon>Planctomycetales</taxon>
        <taxon>Planctomycetaceae</taxon>
        <taxon>Gimesia</taxon>
    </lineage>
</organism>
<sequence>MAKKKQSKSEKKIIPKVRIAQPSGRPFQIRYTCPNEKREIRISVGSRDIEDAEQMKAEIEARFLLGLDPQEKKDKVFGPEMAWDDFREEYRVLHLSALRDRTAEDVESRLDIAERIVKPKTLGDMAKSATLQKLKSRLLAGEQGVRGKPRSPHTVRGYLRSILAALNWAYDQDWLETRPKLPRIKTSKNPMKGRPISAAEFKKMLESASEIVGKEAAPSWKYVLQGLWESALRIDELMHLSWDLPGTIRPVWQPGKHPVPEIPAAMQKNDTFQTIPLLPGFEKLILETPETDRNGWIFNPLSLQLKLGRKVRHERPDSDWVGKVISRIGKEAKIIVEQGDEKTGRSIKFASAHDLRRSCGERLRNAGVPPLVIIRIMRHSSWETTQKHYAPGDVQQAAESLHQILVQEESKEQQSDTETSS</sequence>
<dbReference type="InterPro" id="IPR050090">
    <property type="entry name" value="Tyrosine_recombinase_XerCD"/>
</dbReference>